<dbReference type="PROSITE" id="PS50893">
    <property type="entry name" value="ABC_TRANSPORTER_2"/>
    <property type="match status" value="1"/>
</dbReference>
<evidence type="ECO:0000259" key="5">
    <source>
        <dbReference type="PROSITE" id="PS50893"/>
    </source>
</evidence>
<dbReference type="GO" id="GO:0022857">
    <property type="term" value="F:transmembrane transporter activity"/>
    <property type="evidence" value="ECO:0007669"/>
    <property type="project" value="UniProtKB-ARBA"/>
</dbReference>
<evidence type="ECO:0000256" key="4">
    <source>
        <dbReference type="ARBA" id="ARBA00022840"/>
    </source>
</evidence>
<keyword evidence="2" id="KW-0813">Transport</keyword>
<evidence type="ECO:0000313" key="7">
    <source>
        <dbReference type="Proteomes" id="UP000515856"/>
    </source>
</evidence>
<dbReference type="GO" id="GO:0098796">
    <property type="term" value="C:membrane protein complex"/>
    <property type="evidence" value="ECO:0007669"/>
    <property type="project" value="UniProtKB-ARBA"/>
</dbReference>
<feature type="domain" description="ABC transporter" evidence="5">
    <location>
        <begin position="34"/>
        <end position="269"/>
    </location>
</feature>
<gene>
    <name evidence="6" type="ORF">H9Q80_06470</name>
</gene>
<dbReference type="InterPro" id="IPR003439">
    <property type="entry name" value="ABC_transporter-like_ATP-bd"/>
</dbReference>
<dbReference type="Gene3D" id="3.40.50.300">
    <property type="entry name" value="P-loop containing nucleotide triphosphate hydrolases"/>
    <property type="match status" value="1"/>
</dbReference>
<evidence type="ECO:0000313" key="6">
    <source>
        <dbReference type="EMBL" id="QNM13588.1"/>
    </source>
</evidence>
<comment type="similarity">
    <text evidence="1">Belongs to the ABC transporter superfamily.</text>
</comment>
<keyword evidence="3" id="KW-0547">Nucleotide-binding</keyword>
<dbReference type="Pfam" id="PF00005">
    <property type="entry name" value="ABC_tran"/>
    <property type="match status" value="1"/>
</dbReference>
<dbReference type="InterPro" id="IPR003593">
    <property type="entry name" value="AAA+_ATPase"/>
</dbReference>
<dbReference type="InterPro" id="IPR027417">
    <property type="entry name" value="P-loop_NTPase"/>
</dbReference>
<dbReference type="InterPro" id="IPR017911">
    <property type="entry name" value="MacB-like_ATP-bd"/>
</dbReference>
<accession>A0A7G9GS06</accession>
<dbReference type="RefSeq" id="WP_117452640.1">
    <property type="nucleotide sequence ID" value="NZ_CP060636.1"/>
</dbReference>
<name>A0A7G9GS06_9FIRM</name>
<dbReference type="GO" id="GO:0016887">
    <property type="term" value="F:ATP hydrolysis activity"/>
    <property type="evidence" value="ECO:0007669"/>
    <property type="project" value="InterPro"/>
</dbReference>
<dbReference type="CDD" id="cd03255">
    <property type="entry name" value="ABC_MJ0796_LolCDE_FtsE"/>
    <property type="match status" value="1"/>
</dbReference>
<dbReference type="Proteomes" id="UP000515856">
    <property type="component" value="Chromosome"/>
</dbReference>
<keyword evidence="4 6" id="KW-0067">ATP-binding</keyword>
<dbReference type="KEGG" id="ehn:H9Q80_06470"/>
<dbReference type="GO" id="GO:0005524">
    <property type="term" value="F:ATP binding"/>
    <property type="evidence" value="ECO:0007669"/>
    <property type="project" value="UniProtKB-KW"/>
</dbReference>
<keyword evidence="7" id="KW-1185">Reference proteome</keyword>
<proteinExistence type="inferred from homology"/>
<dbReference type="SMART" id="SM00382">
    <property type="entry name" value="AAA"/>
    <property type="match status" value="1"/>
</dbReference>
<dbReference type="FunFam" id="3.40.50.300:FF:000032">
    <property type="entry name" value="Export ABC transporter ATP-binding protein"/>
    <property type="match status" value="1"/>
</dbReference>
<evidence type="ECO:0000256" key="1">
    <source>
        <dbReference type="ARBA" id="ARBA00005417"/>
    </source>
</evidence>
<dbReference type="InterPro" id="IPR017871">
    <property type="entry name" value="ABC_transporter-like_CS"/>
</dbReference>
<evidence type="ECO:0000256" key="3">
    <source>
        <dbReference type="ARBA" id="ARBA00022741"/>
    </source>
</evidence>
<protein>
    <submittedName>
        <fullName evidence="6">ABC transporter ATP-binding protein</fullName>
    </submittedName>
</protein>
<dbReference type="PANTHER" id="PTHR42798">
    <property type="entry name" value="LIPOPROTEIN-RELEASING SYSTEM ATP-BINDING PROTEIN LOLD"/>
    <property type="match status" value="1"/>
</dbReference>
<evidence type="ECO:0000256" key="2">
    <source>
        <dbReference type="ARBA" id="ARBA00022448"/>
    </source>
</evidence>
<organism evidence="6 7">
    <name type="scientific">[Eubacterium] hominis</name>
    <dbReference type="NCBI Taxonomy" id="2764325"/>
    <lineage>
        <taxon>Bacteria</taxon>
        <taxon>Bacillati</taxon>
        <taxon>Bacillota</taxon>
        <taxon>Erysipelotrichia</taxon>
        <taxon>Erysipelotrichales</taxon>
        <taxon>Erysipelotrichaceae</taxon>
        <taxon>Amedibacillus</taxon>
    </lineage>
</organism>
<dbReference type="AlphaFoldDB" id="A0A7G9GS06"/>
<dbReference type="EMBL" id="CP060636">
    <property type="protein sequence ID" value="QNM13588.1"/>
    <property type="molecule type" value="Genomic_DNA"/>
</dbReference>
<dbReference type="SUPFAM" id="SSF52540">
    <property type="entry name" value="P-loop containing nucleoside triphosphate hydrolases"/>
    <property type="match status" value="1"/>
</dbReference>
<dbReference type="PROSITE" id="PS00211">
    <property type="entry name" value="ABC_TRANSPORTER_1"/>
    <property type="match status" value="1"/>
</dbReference>
<sequence length="281" mass="31355">MEKIIEATDISKIYGSHYVGKNVTNNPIADVFQAKIAEVINKVPTTVALDHVDLTVHRGDFVCIMGPSGSGKTTLLNAISTIDPPTKGKVLIEGKNIKKMGDIEIGNFRHQYLGFIFQKFNLLENLTVFENIAIPLTIAKTSDKEIETRIFDIADKVGIKELLDKYPTECSGGQCQRVAIARALITNPKLIVADEPTGNLDSKNSHEILQLLKKLNKEEGVTILMVTHDSMIASYAKRLLFIMDGKIAQVLDRGDMKQKEFYHQIMEITSHEAMELLEDEE</sequence>
<dbReference type="PANTHER" id="PTHR42798:SF7">
    <property type="entry name" value="ALPHA-D-RIBOSE 1-METHYLPHOSPHONATE 5-TRIPHOSPHATE SYNTHASE SUBUNIT PHNL"/>
    <property type="match status" value="1"/>
</dbReference>
<reference evidence="6 7" key="1">
    <citation type="submission" date="2020-08" db="EMBL/GenBank/DDBJ databases">
        <authorList>
            <person name="Liu C."/>
            <person name="Sun Q."/>
        </authorList>
    </citation>
    <scope>NUCLEOTIDE SEQUENCE [LARGE SCALE GENOMIC DNA]</scope>
    <source>
        <strain evidence="6 7">NSJ-61</strain>
    </source>
</reference>